<evidence type="ECO:0000256" key="8">
    <source>
        <dbReference type="ARBA" id="ARBA00022927"/>
    </source>
</evidence>
<keyword evidence="7" id="KW-0067">ATP-binding</keyword>
<reference evidence="19 20" key="1">
    <citation type="journal article" date="2018" name="Gigascience">
        <title>Genomes of trombidid mites reveal novel predicted allergens and laterally-transferred genes associated with secondary metabolism.</title>
        <authorList>
            <person name="Dong X."/>
            <person name="Chaisiri K."/>
            <person name="Xia D."/>
            <person name="Armstrong S.D."/>
            <person name="Fang Y."/>
            <person name="Donnelly M.J."/>
            <person name="Kadowaki T."/>
            <person name="McGarry J.W."/>
            <person name="Darby A.C."/>
            <person name="Makepeace B.L."/>
        </authorList>
    </citation>
    <scope>NUCLEOTIDE SEQUENCE [LARGE SCALE GENOMIC DNA]</scope>
    <source>
        <strain evidence="19">UoL-UT</strain>
    </source>
</reference>
<evidence type="ECO:0000256" key="17">
    <source>
        <dbReference type="SAM" id="Coils"/>
    </source>
</evidence>
<feature type="domain" description="Tim44-like" evidence="18">
    <location>
        <begin position="281"/>
        <end position="430"/>
    </location>
</feature>
<dbReference type="InterPro" id="IPR017303">
    <property type="entry name" value="Tim44"/>
</dbReference>
<keyword evidence="4" id="KW-0597">Phosphoprotein</keyword>
<evidence type="ECO:0000256" key="14">
    <source>
        <dbReference type="ARBA" id="ARBA00063163"/>
    </source>
</evidence>
<dbReference type="GO" id="GO:0051087">
    <property type="term" value="F:protein-folding chaperone binding"/>
    <property type="evidence" value="ECO:0007669"/>
    <property type="project" value="InterPro"/>
</dbReference>
<dbReference type="InterPro" id="IPR007379">
    <property type="entry name" value="Tim44-like_dom"/>
</dbReference>
<dbReference type="InterPro" id="IPR039544">
    <property type="entry name" value="Tim44-like"/>
</dbReference>
<evidence type="ECO:0000256" key="2">
    <source>
        <dbReference type="ARBA" id="ARBA00009597"/>
    </source>
</evidence>
<evidence type="ECO:0000259" key="18">
    <source>
        <dbReference type="SMART" id="SM00978"/>
    </source>
</evidence>
<dbReference type="InterPro" id="IPR032710">
    <property type="entry name" value="NTF2-like_dom_sf"/>
</dbReference>
<organism evidence="19 20">
    <name type="scientific">Leptotrombidium deliense</name>
    <dbReference type="NCBI Taxonomy" id="299467"/>
    <lineage>
        <taxon>Eukaryota</taxon>
        <taxon>Metazoa</taxon>
        <taxon>Ecdysozoa</taxon>
        <taxon>Arthropoda</taxon>
        <taxon>Chelicerata</taxon>
        <taxon>Arachnida</taxon>
        <taxon>Acari</taxon>
        <taxon>Acariformes</taxon>
        <taxon>Trombidiformes</taxon>
        <taxon>Prostigmata</taxon>
        <taxon>Anystina</taxon>
        <taxon>Parasitengona</taxon>
        <taxon>Trombiculoidea</taxon>
        <taxon>Trombiculidae</taxon>
        <taxon>Leptotrombidium</taxon>
    </lineage>
</organism>
<dbReference type="PANTHER" id="PTHR10721:SF1">
    <property type="entry name" value="MITOCHONDRIAL IMPORT INNER MEMBRANE TRANSLOCASE SUBUNIT TIM44"/>
    <property type="match status" value="1"/>
</dbReference>
<evidence type="ECO:0000313" key="20">
    <source>
        <dbReference type="Proteomes" id="UP000288716"/>
    </source>
</evidence>
<keyword evidence="20" id="KW-1185">Reference proteome</keyword>
<dbReference type="OrthoDB" id="10265990at2759"/>
<evidence type="ECO:0000313" key="19">
    <source>
        <dbReference type="EMBL" id="RWS25390.1"/>
    </source>
</evidence>
<sequence>MNIQRTFQTLNRHTILCGRHRLQLHINQKCLLSQRPAPEKKGFFGNLIENIKQDIAKNKEMKESIKKFREEAQKLEESDALKKAREKFDAIESETSKGSQQIKEQLDMIKEKLNKTIEEAQKSELGKKGFEITEELAKQAKSAAEAIAKQSESLGQHTAFKAVSHGVKAIKEEVDDATIYGSRTVYRPPAKLRKRKELTLHTAAEERDIKPNEEATGVELHKDSRWHQSWQNFRENNQYVNKIFDWKMKFDESDNPLVRASRVVTDKMSELLGGLFQKTEMSEVLTEICKMDPNFDKNQFIKECEMDIIPNILEAAIRGDLEILKDWCHEAVYNALSTPVLQAKALGYHFDSRILDLQNVDIAMGKMMDQGPVLVITFQTQQIMSVKDAKDKVIEGDPNKIIRMHYVWVLCRDQTELDPKAAWKLIDMSASSTTQWV</sequence>
<evidence type="ECO:0000256" key="16">
    <source>
        <dbReference type="PIRNR" id="PIRNR037871"/>
    </source>
</evidence>
<dbReference type="SMART" id="SM00978">
    <property type="entry name" value="Tim44"/>
    <property type="match status" value="1"/>
</dbReference>
<dbReference type="GO" id="GO:0030150">
    <property type="term" value="P:protein import into mitochondrial matrix"/>
    <property type="evidence" value="ECO:0007669"/>
    <property type="project" value="InterPro"/>
</dbReference>
<feature type="coiled-coil region" evidence="17">
    <location>
        <begin position="51"/>
        <end position="123"/>
    </location>
</feature>
<comment type="caution">
    <text evidence="19">The sequence shown here is derived from an EMBL/GenBank/DDBJ whole genome shotgun (WGS) entry which is preliminary data.</text>
</comment>
<dbReference type="Pfam" id="PF04280">
    <property type="entry name" value="Tim44"/>
    <property type="match status" value="1"/>
</dbReference>
<comment type="function">
    <text evidence="13">Essential component of the PAM complex, a complex required for the translocation of transit peptide-containing proteins from the inner membrane into the mitochondrial matrix in an ATP-dependent manner. Recruits mitochondrial HSP70 to drive protein translocation into the matrix using ATP as an energy source.</text>
</comment>
<evidence type="ECO:0000256" key="1">
    <source>
        <dbReference type="ARBA" id="ARBA00004443"/>
    </source>
</evidence>
<keyword evidence="9" id="KW-0809">Transit peptide</keyword>
<evidence type="ECO:0000256" key="6">
    <source>
        <dbReference type="ARBA" id="ARBA00022792"/>
    </source>
</evidence>
<name>A0A443SD14_9ACAR</name>
<evidence type="ECO:0000256" key="10">
    <source>
        <dbReference type="ARBA" id="ARBA00023010"/>
    </source>
</evidence>
<accession>A0A443SD14</accession>
<evidence type="ECO:0000256" key="3">
    <source>
        <dbReference type="ARBA" id="ARBA00022448"/>
    </source>
</evidence>
<dbReference type="Proteomes" id="UP000288716">
    <property type="component" value="Unassembled WGS sequence"/>
</dbReference>
<dbReference type="GO" id="GO:0005524">
    <property type="term" value="F:ATP binding"/>
    <property type="evidence" value="ECO:0007669"/>
    <property type="project" value="UniProtKB-KW"/>
</dbReference>
<keyword evidence="17" id="KW-0175">Coiled coil</keyword>
<keyword evidence="11 16" id="KW-0496">Mitochondrion</keyword>
<evidence type="ECO:0000256" key="4">
    <source>
        <dbReference type="ARBA" id="ARBA00022553"/>
    </source>
</evidence>
<dbReference type="PANTHER" id="PTHR10721">
    <property type="entry name" value="MITOCHONDRIAL IMPORT INNER MEMBRANE TRANSLOCASE SUBUNIT TIM44"/>
    <property type="match status" value="1"/>
</dbReference>
<dbReference type="PIRSF" id="PIRSF037871">
    <property type="entry name" value="TIM44"/>
    <property type="match status" value="1"/>
</dbReference>
<dbReference type="SUPFAM" id="SSF54427">
    <property type="entry name" value="NTF2-like"/>
    <property type="match status" value="1"/>
</dbReference>
<keyword evidence="12 16" id="KW-0472">Membrane</keyword>
<evidence type="ECO:0000256" key="5">
    <source>
        <dbReference type="ARBA" id="ARBA00022741"/>
    </source>
</evidence>
<dbReference type="GO" id="GO:0005743">
    <property type="term" value="C:mitochondrial inner membrane"/>
    <property type="evidence" value="ECO:0007669"/>
    <property type="project" value="UniProtKB-SubCell"/>
</dbReference>
<evidence type="ECO:0000256" key="12">
    <source>
        <dbReference type="ARBA" id="ARBA00023136"/>
    </source>
</evidence>
<dbReference type="VEuPathDB" id="VectorBase:LDEU006650"/>
<evidence type="ECO:0000256" key="9">
    <source>
        <dbReference type="ARBA" id="ARBA00022946"/>
    </source>
</evidence>
<proteinExistence type="inferred from homology"/>
<protein>
    <recommendedName>
        <fullName evidence="15 16">Mitochondrial import inner membrane translocase subunit TIM44</fullName>
    </recommendedName>
</protein>
<dbReference type="EMBL" id="NCKV01003756">
    <property type="protein sequence ID" value="RWS25390.1"/>
    <property type="molecule type" value="Genomic_DNA"/>
</dbReference>
<keyword evidence="3 16" id="KW-0813">Transport</keyword>
<dbReference type="AlphaFoldDB" id="A0A443SD14"/>
<evidence type="ECO:0000256" key="15">
    <source>
        <dbReference type="ARBA" id="ARBA00074309"/>
    </source>
</evidence>
<comment type="subunit">
    <text evidence="14">Probable component of the PAM complex at least composed of a mitochondrial HSP70 protein, GRPEL1 or GRPEL2, TIMM44, TIMM16/PAM16 and TIMM14/DNAJC19. The complex interacts with the TIMM23 component of the TIM23 complex. Interacts with SLC25A4/ANT1 and SLC25A5/ANT2; leading to inhibit the presequence translocase TIMM23, thereby promoting stabilization of PINK1.</text>
</comment>
<keyword evidence="8 16" id="KW-0653">Protein transport</keyword>
<gene>
    <name evidence="19" type="ORF">B4U80_00994</name>
</gene>
<comment type="similarity">
    <text evidence="2 16">Belongs to the Tim44 family.</text>
</comment>
<comment type="subcellular location">
    <subcellularLocation>
        <location evidence="1">Mitochondrion inner membrane</location>
        <topology evidence="1">Peripheral membrane protein</topology>
        <orientation evidence="1">Matrix side</orientation>
    </subcellularLocation>
</comment>
<keyword evidence="5" id="KW-0547">Nucleotide-binding</keyword>
<evidence type="ECO:0000256" key="13">
    <source>
        <dbReference type="ARBA" id="ARBA00057148"/>
    </source>
</evidence>
<dbReference type="STRING" id="299467.A0A443SD14"/>
<keyword evidence="10 16" id="KW-0811">Translocation</keyword>
<keyword evidence="6 16" id="KW-0999">Mitochondrion inner membrane</keyword>
<dbReference type="Gene3D" id="3.10.450.240">
    <property type="match status" value="1"/>
</dbReference>
<evidence type="ECO:0000256" key="11">
    <source>
        <dbReference type="ARBA" id="ARBA00023128"/>
    </source>
</evidence>
<dbReference type="FunFam" id="3.10.450.240:FF:000001">
    <property type="entry name" value="Mitochondrial import inner membrane translocase subunit TIM44"/>
    <property type="match status" value="1"/>
</dbReference>
<evidence type="ECO:0000256" key="7">
    <source>
        <dbReference type="ARBA" id="ARBA00022840"/>
    </source>
</evidence>